<dbReference type="EMBL" id="JBHTCG010000013">
    <property type="protein sequence ID" value="MFC7384644.1"/>
    <property type="molecule type" value="Genomic_DNA"/>
</dbReference>
<evidence type="ECO:0000259" key="3">
    <source>
        <dbReference type="PROSITE" id="PS50043"/>
    </source>
</evidence>
<dbReference type="SUPFAM" id="SSF46894">
    <property type="entry name" value="C-terminal effector domain of the bipartite response regulators"/>
    <property type="match status" value="1"/>
</dbReference>
<protein>
    <submittedName>
        <fullName evidence="4">Helix-turn-helix transcriptional regulator</fullName>
    </submittedName>
</protein>
<sequence length="987" mass="106333">MSFTSPILVGREREIEELDRRLSAARQGRGGAVFLLGDPGIGKSRLSADCAYRAFDTGMTVLRGRGGNVSADIPFKPLCEALLSYSRTNPPPDDPALAPYLPALTRLVPEWRRAGIAGHLESVVVLAEAILRLLAVIGRDGGCLLILEDLHEADADTLAVVEYLADNLAETPALLLANLRSHAGPARAVAESCHLRRTAGLIDLAPLPPDQLARLTAACLDVSPEDLPRQLVGRLERDTAGVPFIVEELLAAMAGVGALERDGRRWRLNGDPAIDVPTTLVRSITLRAAHLGPSARDLLHTAAIFGSRFPVPVIQEAAGLDDREVMAFLRSATDARLITPDDSASDWYAFRHALMAEALLSALIPAERKLIARGAADALERLHPGLPGEWCQMAATLRLSAGDALGAAGMLADAGRRLLGDGAADLAVTLLDRAYGMLGSAPADLRASAIQGLLHALTESGEADRAYALAKDLPITGDLAMTIPHEIDLRTKLAWVAAEIGQTADGLAHVAAVRRLLDIGPDEARAAAIDVIEAQLIVPDHGVLQQSPQRMAAAETLVRRAAEVAERVPLPEVACQAWERMALFSRVRGFDEPDRCLTRVLTIADAHGLRLWKLRAMVRLAANHALRTGERDRLEEVGRAAERAGAISLVHTAQASLVMMAVLRGEYGEAHELAVPCVETTIRLGHTAYTQYLLLAQATLAAHQAKRADMELALERFRRWGGENSLHMPVVHGLCQATCALLEEDRDLCAEMLAKARDWEERNPTVYYLTGRYGIGVLMEVLAGRAGRAEWRAADATSAAELAWNRHFLHLADAVLLGRDGDAEGALAAFAAAAENGRPFPLARHLGLRLVAEAALADGWGEPLVWLRTAEEYFHQAGIPAVTGACRAMLRQAGAAVSQRRTGREQVPSRLRGQGVSVREYQVLTLLAERRGNVDIGKRLFISPRTVEKHVASLLHKTGLPDRAALYEHAAELMRRADAADAPMTPP</sequence>
<dbReference type="InterPro" id="IPR027417">
    <property type="entry name" value="P-loop_NTPase"/>
</dbReference>
<proteinExistence type="predicted"/>
<evidence type="ECO:0000313" key="5">
    <source>
        <dbReference type="Proteomes" id="UP001596496"/>
    </source>
</evidence>
<accession>A0ABW2P700</accession>
<dbReference type="InterPro" id="IPR041664">
    <property type="entry name" value="AAA_16"/>
</dbReference>
<dbReference type="SMART" id="SM00421">
    <property type="entry name" value="HTH_LUXR"/>
    <property type="match status" value="1"/>
</dbReference>
<evidence type="ECO:0000256" key="2">
    <source>
        <dbReference type="ARBA" id="ARBA00022840"/>
    </source>
</evidence>
<name>A0ABW2P700_9ACTN</name>
<organism evidence="4 5">
    <name type="scientific">Sphaerisporangium rhizosphaerae</name>
    <dbReference type="NCBI Taxonomy" id="2269375"/>
    <lineage>
        <taxon>Bacteria</taxon>
        <taxon>Bacillati</taxon>
        <taxon>Actinomycetota</taxon>
        <taxon>Actinomycetes</taxon>
        <taxon>Streptosporangiales</taxon>
        <taxon>Streptosporangiaceae</taxon>
        <taxon>Sphaerisporangium</taxon>
    </lineage>
</organism>
<dbReference type="Gene3D" id="3.40.50.300">
    <property type="entry name" value="P-loop containing nucleotide triphosphate hydrolases"/>
    <property type="match status" value="1"/>
</dbReference>
<keyword evidence="5" id="KW-1185">Reference proteome</keyword>
<dbReference type="PROSITE" id="PS50043">
    <property type="entry name" value="HTH_LUXR_2"/>
    <property type="match status" value="1"/>
</dbReference>
<dbReference type="InterPro" id="IPR036388">
    <property type="entry name" value="WH-like_DNA-bd_sf"/>
</dbReference>
<comment type="caution">
    <text evidence="4">The sequence shown here is derived from an EMBL/GenBank/DDBJ whole genome shotgun (WGS) entry which is preliminary data.</text>
</comment>
<dbReference type="Proteomes" id="UP001596496">
    <property type="component" value="Unassembled WGS sequence"/>
</dbReference>
<dbReference type="SUPFAM" id="SSF52540">
    <property type="entry name" value="P-loop containing nucleoside triphosphate hydrolases"/>
    <property type="match status" value="1"/>
</dbReference>
<dbReference type="PANTHER" id="PTHR16305">
    <property type="entry name" value="TESTICULAR SOLUBLE ADENYLYL CYCLASE"/>
    <property type="match status" value="1"/>
</dbReference>
<dbReference type="Pfam" id="PF00196">
    <property type="entry name" value="GerE"/>
    <property type="match status" value="1"/>
</dbReference>
<feature type="domain" description="HTH luxR-type" evidence="3">
    <location>
        <begin position="909"/>
        <end position="974"/>
    </location>
</feature>
<evidence type="ECO:0000313" key="4">
    <source>
        <dbReference type="EMBL" id="MFC7384644.1"/>
    </source>
</evidence>
<keyword evidence="1" id="KW-0547">Nucleotide-binding</keyword>
<dbReference type="InterPro" id="IPR016032">
    <property type="entry name" value="Sig_transdc_resp-reg_C-effctor"/>
</dbReference>
<keyword evidence="2" id="KW-0067">ATP-binding</keyword>
<gene>
    <name evidence="4" type="ORF">ACFQSB_20700</name>
</gene>
<dbReference type="Gene3D" id="1.10.10.10">
    <property type="entry name" value="Winged helix-like DNA-binding domain superfamily/Winged helix DNA-binding domain"/>
    <property type="match status" value="1"/>
</dbReference>
<evidence type="ECO:0000256" key="1">
    <source>
        <dbReference type="ARBA" id="ARBA00022741"/>
    </source>
</evidence>
<dbReference type="InterPro" id="IPR000792">
    <property type="entry name" value="Tscrpt_reg_LuxR_C"/>
</dbReference>
<dbReference type="RefSeq" id="WP_380828465.1">
    <property type="nucleotide sequence ID" value="NZ_JBHTCG010000013.1"/>
</dbReference>
<dbReference type="PANTHER" id="PTHR16305:SF35">
    <property type="entry name" value="TRANSCRIPTIONAL ACTIVATOR DOMAIN"/>
    <property type="match status" value="1"/>
</dbReference>
<dbReference type="Pfam" id="PF13191">
    <property type="entry name" value="AAA_16"/>
    <property type="match status" value="1"/>
</dbReference>
<dbReference type="CDD" id="cd06170">
    <property type="entry name" value="LuxR_C_like"/>
    <property type="match status" value="1"/>
</dbReference>
<reference evidence="5" key="1">
    <citation type="journal article" date="2019" name="Int. J. Syst. Evol. Microbiol.">
        <title>The Global Catalogue of Microorganisms (GCM) 10K type strain sequencing project: providing services to taxonomists for standard genome sequencing and annotation.</title>
        <authorList>
            <consortium name="The Broad Institute Genomics Platform"/>
            <consortium name="The Broad Institute Genome Sequencing Center for Infectious Disease"/>
            <person name="Wu L."/>
            <person name="Ma J."/>
        </authorList>
    </citation>
    <scope>NUCLEOTIDE SEQUENCE [LARGE SCALE GENOMIC DNA]</scope>
    <source>
        <strain evidence="5">CECT 7649</strain>
    </source>
</reference>